<comment type="subcellular location">
    <subcellularLocation>
        <location evidence="1">Virion</location>
    </subcellularLocation>
</comment>
<feature type="region of interest" description="Disordered" evidence="2">
    <location>
        <begin position="42"/>
        <end position="105"/>
    </location>
</feature>
<sequence>MPNPVLIGAKLNFKRSTLKTVEDKLKELLSKRSEFESAIEGALTEEDLSAVETSIQENEDAITSTEDEKTKLTEEIEELEKELEASNRRSPDKGAKRNMPNQMETREAINAYVRTKDNTRSGFTSVEGGALIPEELLAPQKEKVDTVDLTKYVRTVPVNRGSGKYPIIKKSNGKMVSVAELAKNPELAHPTFDEVKYDISTYRGYIPVSQEAIDDADYDMTGLIAEDIQDQDLNTKNAQIAAIFQSAKGKVVTGLDGIVTLLNTGFKQVYNVKFYVSSSLFNELDLLKDKNGRYLLQDDITVASGKRVKGREVVVLDDEIIGKKKGDVVGFVGDAYEFCTLFNRKQASVKWIDNDIYGQLLAGYVRFDVKSVDKEAGYYMTYKPEETAPSGDKS</sequence>
<dbReference type="EMBL" id="NVNL01000060">
    <property type="protein sequence ID" value="PEA86645.1"/>
    <property type="molecule type" value="Genomic_DNA"/>
</dbReference>
<comment type="caution">
    <text evidence="4">The sequence shown here is derived from an EMBL/GenBank/DDBJ whole genome shotgun (WGS) entry which is preliminary data.</text>
</comment>
<evidence type="ECO:0000256" key="1">
    <source>
        <dbReference type="ARBA" id="ARBA00004328"/>
    </source>
</evidence>
<dbReference type="NCBIfam" id="TIGR01554">
    <property type="entry name" value="major_cap_HK97"/>
    <property type="match status" value="1"/>
</dbReference>
<evidence type="ECO:0000313" key="4">
    <source>
        <dbReference type="EMBL" id="PEA86645.1"/>
    </source>
</evidence>
<evidence type="ECO:0000313" key="5">
    <source>
        <dbReference type="Proteomes" id="UP000220702"/>
    </source>
</evidence>
<protein>
    <submittedName>
        <fullName evidence="4">Phage major capsid protein</fullName>
    </submittedName>
</protein>
<feature type="domain" description="Phage capsid-like C-terminal" evidence="3">
    <location>
        <begin position="128"/>
        <end position="376"/>
    </location>
</feature>
<dbReference type="InterPro" id="IPR054612">
    <property type="entry name" value="Phage_capsid-like_C"/>
</dbReference>
<reference evidence="4 5" key="1">
    <citation type="submission" date="2017-09" db="EMBL/GenBank/DDBJ databases">
        <title>Large-scale bioinformatics analysis of Bacillus genomes uncovers conserved roles of natural products in bacterial physiology.</title>
        <authorList>
            <consortium name="Agbiome Team Llc"/>
            <person name="Bleich R.M."/>
            <person name="Grubbs K.J."/>
            <person name="Santa Maria K.C."/>
            <person name="Allen S.E."/>
            <person name="Farag S."/>
            <person name="Shank E.A."/>
            <person name="Bowers A."/>
        </authorList>
    </citation>
    <scope>NUCLEOTIDE SEQUENCE [LARGE SCALE GENOMIC DNA]</scope>
    <source>
        <strain evidence="4 5">AFS089089</strain>
    </source>
</reference>
<feature type="compositionally biased region" description="Polar residues" evidence="2">
    <location>
        <begin position="51"/>
        <end position="64"/>
    </location>
</feature>
<accession>A0A9X6Y810</accession>
<name>A0A9X6Y810_BACTU</name>
<dbReference type="SUPFAM" id="SSF56563">
    <property type="entry name" value="Major capsid protein gp5"/>
    <property type="match status" value="1"/>
</dbReference>
<dbReference type="Proteomes" id="UP000220702">
    <property type="component" value="Unassembled WGS sequence"/>
</dbReference>
<proteinExistence type="predicted"/>
<evidence type="ECO:0000256" key="2">
    <source>
        <dbReference type="SAM" id="MobiDB-lite"/>
    </source>
</evidence>
<feature type="compositionally biased region" description="Basic and acidic residues" evidence="2">
    <location>
        <begin position="82"/>
        <end position="95"/>
    </location>
</feature>
<dbReference type="Pfam" id="PF05065">
    <property type="entry name" value="Phage_capsid"/>
    <property type="match status" value="1"/>
</dbReference>
<dbReference type="AlphaFoldDB" id="A0A9X6Y810"/>
<organism evidence="4 5">
    <name type="scientific">Bacillus thuringiensis</name>
    <dbReference type="NCBI Taxonomy" id="1428"/>
    <lineage>
        <taxon>Bacteria</taxon>
        <taxon>Bacillati</taxon>
        <taxon>Bacillota</taxon>
        <taxon>Bacilli</taxon>
        <taxon>Bacillales</taxon>
        <taxon>Bacillaceae</taxon>
        <taxon>Bacillus</taxon>
        <taxon>Bacillus cereus group</taxon>
    </lineage>
</organism>
<evidence type="ECO:0000259" key="3">
    <source>
        <dbReference type="Pfam" id="PF05065"/>
    </source>
</evidence>
<dbReference type="InterPro" id="IPR024455">
    <property type="entry name" value="Phage_capsid"/>
</dbReference>
<dbReference type="RefSeq" id="WP_098902584.1">
    <property type="nucleotide sequence ID" value="NZ_NVNL01000060.1"/>
</dbReference>
<dbReference type="Gene3D" id="3.30.2320.10">
    <property type="entry name" value="hypothetical protein PF0899 domain"/>
    <property type="match status" value="1"/>
</dbReference>
<gene>
    <name evidence="4" type="ORF">CON71_28790</name>
</gene>
<dbReference type="Gene3D" id="3.30.2400.10">
    <property type="entry name" value="Major capsid protein gp5"/>
    <property type="match status" value="1"/>
</dbReference>